<name>A0A428JQF7_9BACT</name>
<comment type="caution">
    <text evidence="2">The sequence shown here is derived from an EMBL/GenBank/DDBJ whole genome shotgun (WGS) entry which is preliminary data.</text>
</comment>
<evidence type="ECO:0000256" key="1">
    <source>
        <dbReference type="SAM" id="Phobius"/>
    </source>
</evidence>
<feature type="transmembrane region" description="Helical" evidence="1">
    <location>
        <begin position="49"/>
        <end position="69"/>
    </location>
</feature>
<gene>
    <name evidence="2" type="ORF">EI290_07070</name>
</gene>
<keyword evidence="1" id="KW-0472">Membrane</keyword>
<protein>
    <submittedName>
        <fullName evidence="2">Uncharacterized protein</fullName>
    </submittedName>
</protein>
<sequence length="71" mass="7581">MFVVRLVLRGTSHLSASMRQYALSGTAGLVSVLTAGLLVWAAAAPDDAIRVFFSMLPWIVASAVSGWYARP</sequence>
<proteinExistence type="predicted"/>
<dbReference type="EMBL" id="RWIS01000003">
    <property type="protein sequence ID" value="RSK35452.1"/>
    <property type="molecule type" value="Genomic_DNA"/>
</dbReference>
<keyword evidence="1" id="KW-1133">Transmembrane helix</keyword>
<dbReference type="Proteomes" id="UP000280066">
    <property type="component" value="Unassembled WGS sequence"/>
</dbReference>
<keyword evidence="1" id="KW-0812">Transmembrane</keyword>
<reference evidence="2 3" key="1">
    <citation type="submission" date="2018-12" db="EMBL/GenBank/DDBJ databases">
        <authorList>
            <person name="Feng G."/>
            <person name="Zhu H."/>
        </authorList>
    </citation>
    <scope>NUCLEOTIDE SEQUENCE [LARGE SCALE GENOMIC DNA]</scope>
    <source>
        <strain evidence="2 3">9PBR-2</strain>
    </source>
</reference>
<dbReference type="RefSeq" id="WP_148103623.1">
    <property type="nucleotide sequence ID" value="NZ_RWIS01000003.1"/>
</dbReference>
<keyword evidence="3" id="KW-1185">Reference proteome</keyword>
<evidence type="ECO:0000313" key="3">
    <source>
        <dbReference type="Proteomes" id="UP000280066"/>
    </source>
</evidence>
<dbReference type="AlphaFoldDB" id="A0A428JQF7"/>
<evidence type="ECO:0000313" key="2">
    <source>
        <dbReference type="EMBL" id="RSK35452.1"/>
    </source>
</evidence>
<feature type="transmembrane region" description="Helical" evidence="1">
    <location>
        <begin position="21"/>
        <end position="43"/>
    </location>
</feature>
<organism evidence="2 3">
    <name type="scientific">Hymenobacter metallilatus</name>
    <dbReference type="NCBI Taxonomy" id="2493666"/>
    <lineage>
        <taxon>Bacteria</taxon>
        <taxon>Pseudomonadati</taxon>
        <taxon>Bacteroidota</taxon>
        <taxon>Cytophagia</taxon>
        <taxon>Cytophagales</taxon>
        <taxon>Hymenobacteraceae</taxon>
        <taxon>Hymenobacter</taxon>
    </lineage>
</organism>
<accession>A0A428JQF7</accession>